<organism evidence="1 2">
    <name type="scientific">Acer negundo</name>
    <name type="common">Box elder</name>
    <dbReference type="NCBI Taxonomy" id="4023"/>
    <lineage>
        <taxon>Eukaryota</taxon>
        <taxon>Viridiplantae</taxon>
        <taxon>Streptophyta</taxon>
        <taxon>Embryophyta</taxon>
        <taxon>Tracheophyta</taxon>
        <taxon>Spermatophyta</taxon>
        <taxon>Magnoliopsida</taxon>
        <taxon>eudicotyledons</taxon>
        <taxon>Gunneridae</taxon>
        <taxon>Pentapetalae</taxon>
        <taxon>rosids</taxon>
        <taxon>malvids</taxon>
        <taxon>Sapindales</taxon>
        <taxon>Sapindaceae</taxon>
        <taxon>Hippocastanoideae</taxon>
        <taxon>Acereae</taxon>
        <taxon>Acer</taxon>
    </lineage>
</organism>
<comment type="caution">
    <text evidence="1">The sequence shown here is derived from an EMBL/GenBank/DDBJ whole genome shotgun (WGS) entry which is preliminary data.</text>
</comment>
<reference evidence="1" key="2">
    <citation type="submission" date="2023-02" db="EMBL/GenBank/DDBJ databases">
        <authorList>
            <person name="Swenson N.G."/>
            <person name="Wegrzyn J.L."/>
            <person name="Mcevoy S.L."/>
        </authorList>
    </citation>
    <scope>NUCLEOTIDE SEQUENCE</scope>
    <source>
        <strain evidence="1">91603</strain>
        <tissue evidence="1">Leaf</tissue>
    </source>
</reference>
<dbReference type="EMBL" id="JAJSOW010000106">
    <property type="protein sequence ID" value="KAI9160344.1"/>
    <property type="molecule type" value="Genomic_DNA"/>
</dbReference>
<reference evidence="1" key="1">
    <citation type="journal article" date="2022" name="Plant J.">
        <title>Strategies of tolerance reflected in two North American maple genomes.</title>
        <authorList>
            <person name="McEvoy S.L."/>
            <person name="Sezen U.U."/>
            <person name="Trouern-Trend A."/>
            <person name="McMahon S.M."/>
            <person name="Schaberg P.G."/>
            <person name="Yang J."/>
            <person name="Wegrzyn J.L."/>
            <person name="Swenson N.G."/>
        </authorList>
    </citation>
    <scope>NUCLEOTIDE SEQUENCE</scope>
    <source>
        <strain evidence="1">91603</strain>
    </source>
</reference>
<proteinExistence type="predicted"/>
<dbReference type="PANTHER" id="PTHR39757:SF5">
    <property type="entry name" value="OS02G0190600 PROTEIN"/>
    <property type="match status" value="1"/>
</dbReference>
<accession>A0AAD5NI17</accession>
<gene>
    <name evidence="1" type="ORF">LWI28_007295</name>
</gene>
<evidence type="ECO:0008006" key="3">
    <source>
        <dbReference type="Google" id="ProtNLM"/>
    </source>
</evidence>
<dbReference type="Proteomes" id="UP001064489">
    <property type="component" value="Chromosome 2"/>
</dbReference>
<protein>
    <recommendedName>
        <fullName evidence="3">Lycopene beta-cyclase</fullName>
    </recommendedName>
</protein>
<dbReference type="PANTHER" id="PTHR39757">
    <property type="match status" value="1"/>
</dbReference>
<evidence type="ECO:0000313" key="1">
    <source>
        <dbReference type="EMBL" id="KAI9160344.1"/>
    </source>
</evidence>
<dbReference type="AlphaFoldDB" id="A0AAD5NI17"/>
<name>A0AAD5NI17_ACENE</name>
<evidence type="ECO:0000313" key="2">
    <source>
        <dbReference type="Proteomes" id="UP001064489"/>
    </source>
</evidence>
<dbReference type="Pfam" id="PF05834">
    <property type="entry name" value="Lycopene_cycl"/>
    <property type="match status" value="1"/>
</dbReference>
<keyword evidence="2" id="KW-1185">Reference proteome</keyword>
<sequence length="145" mass="16375">MLQKFISNGVKFHQAKVIKVIHEEFKSLLICNEGVTIQAAVVLDATGFSRCLVQYDKPYNPGYQVAYGILAEVEEHPFDVDKMLFMDWRDSHLNNNVELNERNSSIPSFLYAMPSSSTRIFLEETSLASSAAWSVHERYPGKNGG</sequence>